<dbReference type="EMBL" id="FOPU01000028">
    <property type="protein sequence ID" value="SFH69981.1"/>
    <property type="molecule type" value="Genomic_DNA"/>
</dbReference>
<dbReference type="SUPFAM" id="SSF49503">
    <property type="entry name" value="Cupredoxins"/>
    <property type="match status" value="1"/>
</dbReference>
<feature type="signal peptide" evidence="3">
    <location>
        <begin position="1"/>
        <end position="28"/>
    </location>
</feature>
<organism evidence="4 5">
    <name type="scientific">Paracoccus aminovorans</name>
    <dbReference type="NCBI Taxonomy" id="34004"/>
    <lineage>
        <taxon>Bacteria</taxon>
        <taxon>Pseudomonadati</taxon>
        <taxon>Pseudomonadota</taxon>
        <taxon>Alphaproteobacteria</taxon>
        <taxon>Rhodobacterales</taxon>
        <taxon>Paracoccaceae</taxon>
        <taxon>Paracoccus</taxon>
    </lineage>
</organism>
<evidence type="ECO:0000256" key="3">
    <source>
        <dbReference type="SAM" id="SignalP"/>
    </source>
</evidence>
<dbReference type="GO" id="GO:0005507">
    <property type="term" value="F:copper ion binding"/>
    <property type="evidence" value="ECO:0007669"/>
    <property type="project" value="InterPro"/>
</dbReference>
<dbReference type="Proteomes" id="UP000183635">
    <property type="component" value="Unassembled WGS sequence"/>
</dbReference>
<dbReference type="InterPro" id="IPR008972">
    <property type="entry name" value="Cupredoxin"/>
</dbReference>
<feature type="compositionally biased region" description="Pro residues" evidence="2">
    <location>
        <begin position="739"/>
        <end position="753"/>
    </location>
</feature>
<sequence>MFRMPRSFRALGAGLVICAALLAPAPLAAAPSGPDDTGSFAASCRGAGGQRGARVVCADLVALDQMLVYNRFGSFNPFGMIFALRRDVVPMAEDAAETPDCALDTATAAGAVGPLAPGQVRLRDCHRPRPLVLRANVGDLLFLRVTNLLAPATGGDPHPRDLSRDFCAHGPTDDAGRAAVADAVSRGAAALVESGEALCADPPAPPEPAAEAALHAPDWPRTRSLNLAAEGLMPLALPGQSAPHPACFGLDAVAPGQEFSCLYEVVQEGTHFFASRAAPAGGEGDGGSITHGLFGAVLAERPGTRWYRSQVSAAALDRAWAPKDAPRHARQGRLDYEAAIDGMPVLNMARALDGGDFAAARAVELVHADLNAVIWCDAAAPAAQAAQPLGCAAPDGGDDDPSAEPRYGAFREFTVFFHDELKSYYTRNFEELARFGQLAGVRDGFAINYGASGMGTLLLANRKGIGPAAACAECLYEEFFLTSWANGDPALLEWFADDPSNVHHSYLNDPVVFRNFHAGPKETHVFHLHAHQWFAGNDPGRGSYLDSQTVGPGQGFTYNIYHGGRRDGQGHWYVGGSGNRNRTVGDSIFHCHLYPHFAQGMWALWRVHDVFEDGTRKLPDGQAQPGLSVDIRAPEEAQFKRLGSVDPESGRWLGTDDPATPGVIEGAGTPVPALLPLPGEALPPLPTYADEPQATPPKQAGGRPAAALPRRGAALGAQAPAGTGPERLIRAQATTVPAKPAPAEPAPAEPAPAVPEIDAMPGYPFYIAGAAGHRPPQAPRDIARALDAQGRPTADLLSGGLGRHVVLQAERSLGAAPPPELATRDSALAAALDQGDNRRQLEALRSRIVAKALALGDMTGHLEKAVIRPLDPEGTLLERAAQRFHHDGAGLTVIAPDGSAAAIATGAYATPQAPRPGVPDTPPGRFEVNGAPPAPGAPFADPCGGAPGREGAADANDPLTGATGYVIDPRLTGFRRYEVSAVQLDLVVNQAGWHDPQARIDVLTPEAAALKDDGSAASRARISPALRDDAEPFFFRALSGECIEFRHTNELPKDLELDDFQVRTPTDTIGQHIHLVKFDVTSSDGSGNGWNYEDGTFAADELMARRCASLESARPLADRPDWGVRAADAALCKAARDKADPLSRIWRLPLDGTSRVEGREIANRTLFQTTVQRWFADPVLTRDGLGADQDRTLRTVFSHDHFGPSSIQQHGFYTALLIEPNPARICDPRGDACTETAGHQPGAPFAAQDADAGWVGSHKRVLAGGSHDAYHPDYREYALAVADFALLYTPRDREDAAAVEPVEGAERSGMARLHCEAKLATSGRADRMEAECGAPNALEPDVPPAWWAARGPGELLTAAETQALRAHLVGYRSRAASPDGKPVAGPALAKPVAPPSRPESISVDHHDPYVVNYRNAPLPLRLATSRADGSPSPDCAPLAMTFAGTRAGRPSPVVAKLAAGEMPLCSYRYQLKGAEGDAGRVLSSWPAGARDHPARDPETPQFEAYQNERLLFRLVQGAQEVQHVFNVAGLAGPRNIDQRYPQRMRDLAVTVPPARRACFEAVRAARPELYEAWLDMTPAALDSAPPEPDEADHAAAFEKALANCDNLEGYTFAQEIGISEHFELRSRLRADVGVMEFGRPAPPPATAGGGKDVSDYLYNFGTQDALWNGAWGLLRVYGDRPSRDAVLAGWQAARPPGEAAPDPRALVPLNARPGAGESAAATEAPPAPMAEAPGCPLPIGPGAGGHQTAGVIVALRTGDVWRGTDYGGHRSDPDGLMLALLSPLDLPRAGKPRDFRLDADWQDLGRSAVLAAVARAYARPEPFVMRVNAGDCVSLRYVNALAEPSPGAGLPDGLGDAQMPRIVPLNTDPAQAVTRISRPGATRVEGVLTATTAPVTGLRPSAALGLSIGLPGGDLIRNLPLGYGINAEPMPAGLLAQDRVAVSTLFRFYAGRMRIALPDPGQTNIDPTHFVAQRVANAVAPDRALKPRETEPQADFTVLGRDFVLVPGADDALRRRLQARTTVELQNHVHWIPYAFGPVPVRVTGDVISQPTHGLFGVIDVLPRDWPLPQALAPAMPAPPSEAEALDELRTAGGLGDGAATPWRAAAPPRGFGAPALFADVPMAPDPQPGAPGTRVREFVLFYQDGLNHLDAKSKILWRLEDDGSAEIRAAVRAAGSVPRIAPDCLICDDSYDLGDQGVSYRSRPFASLMRYADIAGRGRVEASDDLNALVFPDRFLPGDSHKGQPQTDPDLQPLTLLACPGEQVLMRVVHPGGRARQHSFVMNGLGYDDLFPGFGFPNSALVTPGKAISAWLHPPQVLGPDGSRQDVRGTVLWHDGPNFLMAGGIWGLLSFRDGPHCRAPGQ</sequence>
<feature type="chain" id="PRO_5010278644" description="Multicopper oxidase" evidence="3">
    <location>
        <begin position="29"/>
        <end position="2363"/>
    </location>
</feature>
<feature type="compositionally biased region" description="Low complexity" evidence="2">
    <location>
        <begin position="699"/>
        <end position="722"/>
    </location>
</feature>
<protein>
    <recommendedName>
        <fullName evidence="6">Multicopper oxidase</fullName>
    </recommendedName>
</protein>
<keyword evidence="1" id="KW-0479">Metal-binding</keyword>
<dbReference type="PROSITE" id="PS00080">
    <property type="entry name" value="MULTICOPPER_OXIDASE2"/>
    <property type="match status" value="1"/>
</dbReference>
<evidence type="ECO:0000256" key="1">
    <source>
        <dbReference type="ARBA" id="ARBA00022723"/>
    </source>
</evidence>
<gene>
    <name evidence="4" type="ORF">SAMN04488021_12820</name>
</gene>
<keyword evidence="3" id="KW-0732">Signal</keyword>
<evidence type="ECO:0000313" key="4">
    <source>
        <dbReference type="EMBL" id="SFH69981.1"/>
    </source>
</evidence>
<feature type="region of interest" description="Disordered" evidence="2">
    <location>
        <begin position="1693"/>
        <end position="1729"/>
    </location>
</feature>
<evidence type="ECO:0000313" key="5">
    <source>
        <dbReference type="Proteomes" id="UP000183635"/>
    </source>
</evidence>
<evidence type="ECO:0008006" key="6">
    <source>
        <dbReference type="Google" id="ProtNLM"/>
    </source>
</evidence>
<feature type="region of interest" description="Disordered" evidence="2">
    <location>
        <begin position="1375"/>
        <end position="1404"/>
    </location>
</feature>
<name>A0A1I3C7E5_9RHOB</name>
<feature type="region of interest" description="Disordered" evidence="2">
    <location>
        <begin position="677"/>
        <end position="725"/>
    </location>
</feature>
<reference evidence="4 5" key="1">
    <citation type="submission" date="2016-10" db="EMBL/GenBank/DDBJ databases">
        <authorList>
            <person name="de Groot N.N."/>
        </authorList>
    </citation>
    <scope>NUCLEOTIDE SEQUENCE [LARGE SCALE GENOMIC DNA]</scope>
    <source>
        <strain evidence="4 5">DSM 8537</strain>
    </source>
</reference>
<dbReference type="Gene3D" id="2.60.40.420">
    <property type="entry name" value="Cupredoxins - blue copper proteins"/>
    <property type="match status" value="1"/>
</dbReference>
<evidence type="ECO:0000256" key="2">
    <source>
        <dbReference type="SAM" id="MobiDB-lite"/>
    </source>
</evidence>
<keyword evidence="5" id="KW-1185">Reference proteome</keyword>
<dbReference type="STRING" id="34004.SAMN04488021_12820"/>
<dbReference type="InterPro" id="IPR002355">
    <property type="entry name" value="Cu_oxidase_Cu_BS"/>
</dbReference>
<feature type="compositionally biased region" description="Low complexity" evidence="2">
    <location>
        <begin position="1713"/>
        <end position="1729"/>
    </location>
</feature>
<feature type="region of interest" description="Disordered" evidence="2">
    <location>
        <begin position="736"/>
        <end position="755"/>
    </location>
</feature>
<accession>A0A1I3C7E5</accession>
<feature type="region of interest" description="Disordered" evidence="2">
    <location>
        <begin position="929"/>
        <end position="960"/>
    </location>
</feature>
<proteinExistence type="predicted"/>